<dbReference type="Gene3D" id="3.40.30.110">
    <property type="match status" value="2"/>
</dbReference>
<dbReference type="Pfam" id="PF13417">
    <property type="entry name" value="GST_N_3"/>
    <property type="match status" value="1"/>
</dbReference>
<dbReference type="InterPro" id="IPR058268">
    <property type="entry name" value="DUF7962"/>
</dbReference>
<dbReference type="InterPro" id="IPR004045">
    <property type="entry name" value="Glutathione_S-Trfase_N"/>
</dbReference>
<gene>
    <name evidence="3" type="ORF">K431DRAFT_215966</name>
</gene>
<evidence type="ECO:0000259" key="1">
    <source>
        <dbReference type="Pfam" id="PF13417"/>
    </source>
</evidence>
<dbReference type="InterPro" id="IPR036282">
    <property type="entry name" value="Glutathione-S-Trfase_C_sf"/>
</dbReference>
<name>A0A9P4QI05_9PEZI</name>
<dbReference type="AlphaFoldDB" id="A0A9P4QI05"/>
<feature type="domain" description="GST N-terminal" evidence="1">
    <location>
        <begin position="9"/>
        <end position="82"/>
    </location>
</feature>
<accession>A0A9P4QI05</accession>
<comment type="caution">
    <text evidence="3">The sequence shown here is derived from an EMBL/GenBank/DDBJ whole genome shotgun (WGS) entry which is preliminary data.</text>
</comment>
<proteinExistence type="predicted"/>
<dbReference type="CDD" id="cd00570">
    <property type="entry name" value="GST_N_family"/>
    <property type="match status" value="1"/>
</dbReference>
<reference evidence="3" key="1">
    <citation type="journal article" date="2020" name="Stud. Mycol.">
        <title>101 Dothideomycetes genomes: a test case for predicting lifestyles and emergence of pathogens.</title>
        <authorList>
            <person name="Haridas S."/>
            <person name="Albert R."/>
            <person name="Binder M."/>
            <person name="Bloem J."/>
            <person name="Labutti K."/>
            <person name="Salamov A."/>
            <person name="Andreopoulos B."/>
            <person name="Baker S."/>
            <person name="Barry K."/>
            <person name="Bills G."/>
            <person name="Bluhm B."/>
            <person name="Cannon C."/>
            <person name="Castanera R."/>
            <person name="Culley D."/>
            <person name="Daum C."/>
            <person name="Ezra D."/>
            <person name="Gonzalez J."/>
            <person name="Henrissat B."/>
            <person name="Kuo A."/>
            <person name="Liang C."/>
            <person name="Lipzen A."/>
            <person name="Lutzoni F."/>
            <person name="Magnuson J."/>
            <person name="Mondo S."/>
            <person name="Nolan M."/>
            <person name="Ohm R."/>
            <person name="Pangilinan J."/>
            <person name="Park H.-J."/>
            <person name="Ramirez L."/>
            <person name="Alfaro M."/>
            <person name="Sun H."/>
            <person name="Tritt A."/>
            <person name="Yoshinaga Y."/>
            <person name="Zwiers L.-H."/>
            <person name="Turgeon B."/>
            <person name="Goodwin S."/>
            <person name="Spatafora J."/>
            <person name="Crous P."/>
            <person name="Grigoriev I."/>
        </authorList>
    </citation>
    <scope>NUCLEOTIDE SEQUENCE</scope>
    <source>
        <strain evidence="3">CBS 116435</strain>
    </source>
</reference>
<evidence type="ECO:0008006" key="5">
    <source>
        <dbReference type="Google" id="ProtNLM"/>
    </source>
</evidence>
<feature type="domain" description="DUF7962" evidence="2">
    <location>
        <begin position="113"/>
        <end position="229"/>
    </location>
</feature>
<evidence type="ECO:0000313" key="3">
    <source>
        <dbReference type="EMBL" id="KAF2725254.1"/>
    </source>
</evidence>
<dbReference type="Proteomes" id="UP000799441">
    <property type="component" value="Unassembled WGS sequence"/>
</dbReference>
<dbReference type="SUPFAM" id="SSF52833">
    <property type="entry name" value="Thioredoxin-like"/>
    <property type="match status" value="1"/>
</dbReference>
<dbReference type="SUPFAM" id="SSF47616">
    <property type="entry name" value="GST C-terminal domain-like"/>
    <property type="match status" value="1"/>
</dbReference>
<organism evidence="3 4">
    <name type="scientific">Polychaeton citri CBS 116435</name>
    <dbReference type="NCBI Taxonomy" id="1314669"/>
    <lineage>
        <taxon>Eukaryota</taxon>
        <taxon>Fungi</taxon>
        <taxon>Dikarya</taxon>
        <taxon>Ascomycota</taxon>
        <taxon>Pezizomycotina</taxon>
        <taxon>Dothideomycetes</taxon>
        <taxon>Dothideomycetidae</taxon>
        <taxon>Capnodiales</taxon>
        <taxon>Capnodiaceae</taxon>
        <taxon>Polychaeton</taxon>
    </lineage>
</organism>
<keyword evidence="4" id="KW-1185">Reference proteome</keyword>
<dbReference type="OrthoDB" id="202840at2759"/>
<sequence>MTGTGDIVLYHYGMSVFSHRVIYYLTLRQIPYAQCIQPAIMPRPDLEMLGVKYRRIPILSIGRDIYCDTRLILQKLEERFPASAQHPPIASKEAAAMAGLLSKFTIDGGVFARAAQLIPPEAPVMQDARFLKDRTEFTGRSWSNEDVRRQRPEAIVHMRECFGIVEGLLGDGREWIAGTKDVDLADIDGIWPFRWLMDLKLPAEHFSRDIYPNTYAWIGRFNSAIKAAKATSPKPVTLKGPDAYQAIVSADYFDKQTVVDASDPLRLTRGQRVHVSPIESGFRHKDIGSLVKLTKEEVAVAVKTKDGKGEVRIHAPRWGFRIQAVEDSRL</sequence>
<dbReference type="InterPro" id="IPR036249">
    <property type="entry name" value="Thioredoxin-like_sf"/>
</dbReference>
<protein>
    <recommendedName>
        <fullName evidence="5">GST N-terminal domain-containing protein</fullName>
    </recommendedName>
</protein>
<dbReference type="Pfam" id="PF25907">
    <property type="entry name" value="DUF7962"/>
    <property type="match status" value="1"/>
</dbReference>
<dbReference type="EMBL" id="MU003768">
    <property type="protein sequence ID" value="KAF2725254.1"/>
    <property type="molecule type" value="Genomic_DNA"/>
</dbReference>
<evidence type="ECO:0000313" key="4">
    <source>
        <dbReference type="Proteomes" id="UP000799441"/>
    </source>
</evidence>
<evidence type="ECO:0000259" key="2">
    <source>
        <dbReference type="Pfam" id="PF25907"/>
    </source>
</evidence>